<dbReference type="STRING" id="1165861.A0A0L0VJH0"/>
<sequence length="369" mass="40720">MMTRSSKAPLSPIADPEAIIRAANAEKRRLANAHPARSPVARLPVNSISFPTVTESVEPADTLPPQDIPPPRPSILLSTPPTSSAHPPSHMTHPTPASVPPVSPVDKHPVKITPPADSSEDQSIRDLLRGLLKAQHTSMLQAQSEREASASRIARLEEALVAMSVKSEPQERSPLPETGRIDRQLFKTTDGPLFQGPFQAVEPFLTWIHGVEIFFATKGVTHIEDKVWIVGSLIRETNTLSFYANNVESFANKSWDDFKNLIYAFALPPNWRTELRRQVRHLLMSDSETFLAYSIRARTLQSMLNFDGVTLGDLELGEAVTLGLPADLMARVNDHQLLLPAPFSYSAFEARAAGFYESICNQRNTRSGP</sequence>
<organism evidence="2 3">
    <name type="scientific">Puccinia striiformis f. sp. tritici PST-78</name>
    <dbReference type="NCBI Taxonomy" id="1165861"/>
    <lineage>
        <taxon>Eukaryota</taxon>
        <taxon>Fungi</taxon>
        <taxon>Dikarya</taxon>
        <taxon>Basidiomycota</taxon>
        <taxon>Pucciniomycotina</taxon>
        <taxon>Pucciniomycetes</taxon>
        <taxon>Pucciniales</taxon>
        <taxon>Pucciniaceae</taxon>
        <taxon>Puccinia</taxon>
    </lineage>
</organism>
<proteinExistence type="predicted"/>
<feature type="region of interest" description="Disordered" evidence="1">
    <location>
        <begin position="54"/>
        <end position="104"/>
    </location>
</feature>
<gene>
    <name evidence="2" type="ORF">PSTG_07346</name>
</gene>
<evidence type="ECO:0000313" key="2">
    <source>
        <dbReference type="EMBL" id="KNE99418.1"/>
    </source>
</evidence>
<feature type="compositionally biased region" description="Low complexity" evidence="1">
    <location>
        <begin position="74"/>
        <end position="96"/>
    </location>
</feature>
<name>A0A0L0VJH0_9BASI</name>
<evidence type="ECO:0008006" key="4">
    <source>
        <dbReference type="Google" id="ProtNLM"/>
    </source>
</evidence>
<dbReference type="EMBL" id="AJIL01000046">
    <property type="protein sequence ID" value="KNE99418.1"/>
    <property type="molecule type" value="Genomic_DNA"/>
</dbReference>
<reference evidence="3" key="1">
    <citation type="submission" date="2014-03" db="EMBL/GenBank/DDBJ databases">
        <title>The Genome Sequence of Puccinia striiformis f. sp. tritici PST-78.</title>
        <authorList>
            <consortium name="The Broad Institute Genome Sequencing Platform"/>
            <person name="Cuomo C."/>
            <person name="Hulbert S."/>
            <person name="Chen X."/>
            <person name="Walker B."/>
            <person name="Young S.K."/>
            <person name="Zeng Q."/>
            <person name="Gargeya S."/>
            <person name="Fitzgerald M."/>
            <person name="Haas B."/>
            <person name="Abouelleil A."/>
            <person name="Alvarado L."/>
            <person name="Arachchi H.M."/>
            <person name="Berlin A.M."/>
            <person name="Chapman S.B."/>
            <person name="Goldberg J."/>
            <person name="Griggs A."/>
            <person name="Gujja S."/>
            <person name="Hansen M."/>
            <person name="Howarth C."/>
            <person name="Imamovic A."/>
            <person name="Larimer J."/>
            <person name="McCowan C."/>
            <person name="Montmayeur A."/>
            <person name="Murphy C."/>
            <person name="Neiman D."/>
            <person name="Pearson M."/>
            <person name="Priest M."/>
            <person name="Roberts A."/>
            <person name="Saif S."/>
            <person name="Shea T."/>
            <person name="Sisk P."/>
            <person name="Sykes S."/>
            <person name="Wortman J."/>
            <person name="Nusbaum C."/>
            <person name="Birren B."/>
        </authorList>
    </citation>
    <scope>NUCLEOTIDE SEQUENCE [LARGE SCALE GENOMIC DNA]</scope>
    <source>
        <strain evidence="3">race PST-78</strain>
    </source>
</reference>
<accession>A0A0L0VJH0</accession>
<dbReference type="AlphaFoldDB" id="A0A0L0VJH0"/>
<keyword evidence="3" id="KW-1185">Reference proteome</keyword>
<comment type="caution">
    <text evidence="2">The sequence shown here is derived from an EMBL/GenBank/DDBJ whole genome shotgun (WGS) entry which is preliminary data.</text>
</comment>
<dbReference type="Proteomes" id="UP000054564">
    <property type="component" value="Unassembled WGS sequence"/>
</dbReference>
<protein>
    <recommendedName>
        <fullName evidence="4">Retrotransposon gag domain-containing protein</fullName>
    </recommendedName>
</protein>
<evidence type="ECO:0000313" key="3">
    <source>
        <dbReference type="Proteomes" id="UP000054564"/>
    </source>
</evidence>
<evidence type="ECO:0000256" key="1">
    <source>
        <dbReference type="SAM" id="MobiDB-lite"/>
    </source>
</evidence>